<evidence type="ECO:0000256" key="4">
    <source>
        <dbReference type="ARBA" id="ARBA00022801"/>
    </source>
</evidence>
<proteinExistence type="inferred from homology"/>
<feature type="binding site" evidence="9">
    <location>
        <position position="173"/>
    </location>
    <ligand>
        <name>Zn(2+)</name>
        <dbReference type="ChEBI" id="CHEBI:29105"/>
        <label>2</label>
    </ligand>
</feature>
<dbReference type="PANTHER" id="PTHR42994">
    <property type="entry name" value="PEPTIDASE T"/>
    <property type="match status" value="1"/>
</dbReference>
<comment type="cofactor">
    <cofactor evidence="9">
        <name>Zn(2+)</name>
        <dbReference type="ChEBI" id="CHEBI:29105"/>
    </cofactor>
    <text evidence="9">Binds 2 Zn(2+) ions per subunit.</text>
</comment>
<evidence type="ECO:0000313" key="11">
    <source>
        <dbReference type="EMBL" id="HGT39699.1"/>
    </source>
</evidence>
<evidence type="ECO:0000256" key="1">
    <source>
        <dbReference type="ARBA" id="ARBA00009692"/>
    </source>
</evidence>
<protein>
    <recommendedName>
        <fullName evidence="7">Peptidase T</fullName>
        <ecNumber evidence="7">3.4.11.4</ecNumber>
    </recommendedName>
</protein>
<dbReference type="GO" id="GO:0005829">
    <property type="term" value="C:cytosol"/>
    <property type="evidence" value="ECO:0007669"/>
    <property type="project" value="TreeGrafter"/>
</dbReference>
<feature type="active site" evidence="8">
    <location>
        <position position="80"/>
    </location>
</feature>
<dbReference type="Gene3D" id="3.40.630.10">
    <property type="entry name" value="Zn peptidases"/>
    <property type="match status" value="1"/>
</dbReference>
<keyword evidence="4 11" id="KW-0378">Hydrolase</keyword>
<feature type="binding site" evidence="9">
    <location>
        <position position="195"/>
    </location>
    <ligand>
        <name>Zn(2+)</name>
        <dbReference type="ChEBI" id="CHEBI:29105"/>
        <label>1</label>
    </ligand>
</feature>
<feature type="domain" description="Peptidase M20 dimerisation" evidence="10">
    <location>
        <begin position="206"/>
        <end position="307"/>
    </location>
</feature>
<evidence type="ECO:0000259" key="10">
    <source>
        <dbReference type="Pfam" id="PF07687"/>
    </source>
</evidence>
<dbReference type="InterPro" id="IPR011650">
    <property type="entry name" value="Peptidase_M20_dimer"/>
</dbReference>
<evidence type="ECO:0000256" key="3">
    <source>
        <dbReference type="ARBA" id="ARBA00022723"/>
    </source>
</evidence>
<dbReference type="GO" id="GO:0008237">
    <property type="term" value="F:metallopeptidase activity"/>
    <property type="evidence" value="ECO:0007669"/>
    <property type="project" value="UniProtKB-KW"/>
</dbReference>
<dbReference type="NCBIfam" id="NF003976">
    <property type="entry name" value="PRK05469.1"/>
    <property type="match status" value="1"/>
</dbReference>
<dbReference type="EC" id="3.4.11.4" evidence="7"/>
<dbReference type="EMBL" id="DSVQ01000015">
    <property type="protein sequence ID" value="HGT39699.1"/>
    <property type="molecule type" value="Genomic_DNA"/>
</dbReference>
<name>A0A7C4LN37_9PLAN</name>
<dbReference type="PIRSF" id="PIRSF037215">
    <property type="entry name" value="Peptidase_M20B"/>
    <property type="match status" value="1"/>
</dbReference>
<dbReference type="InterPro" id="IPR002933">
    <property type="entry name" value="Peptidase_M20"/>
</dbReference>
<evidence type="ECO:0000256" key="8">
    <source>
        <dbReference type="PIRSR" id="PIRSR037215-1"/>
    </source>
</evidence>
<evidence type="ECO:0000256" key="2">
    <source>
        <dbReference type="ARBA" id="ARBA00022670"/>
    </source>
</evidence>
<evidence type="ECO:0000256" key="6">
    <source>
        <dbReference type="ARBA" id="ARBA00023049"/>
    </source>
</evidence>
<organism evidence="11">
    <name type="scientific">Schlesneria paludicola</name>
    <dbReference type="NCBI Taxonomy" id="360056"/>
    <lineage>
        <taxon>Bacteria</taxon>
        <taxon>Pseudomonadati</taxon>
        <taxon>Planctomycetota</taxon>
        <taxon>Planctomycetia</taxon>
        <taxon>Planctomycetales</taxon>
        <taxon>Planctomycetaceae</taxon>
        <taxon>Schlesneria</taxon>
    </lineage>
</organism>
<feature type="binding site" evidence="9">
    <location>
        <position position="78"/>
    </location>
    <ligand>
        <name>Zn(2+)</name>
        <dbReference type="ChEBI" id="CHEBI:29105"/>
        <label>1</label>
    </ligand>
</feature>
<reference evidence="11" key="1">
    <citation type="journal article" date="2020" name="mSystems">
        <title>Genome- and Community-Level Interaction Insights into Carbon Utilization and Element Cycling Functions of Hydrothermarchaeota in Hydrothermal Sediment.</title>
        <authorList>
            <person name="Zhou Z."/>
            <person name="Liu Y."/>
            <person name="Xu W."/>
            <person name="Pan J."/>
            <person name="Luo Z.H."/>
            <person name="Li M."/>
        </authorList>
    </citation>
    <scope>NUCLEOTIDE SEQUENCE [LARGE SCALE GENOMIC DNA]</scope>
    <source>
        <strain evidence="11">SpSt-508</strain>
    </source>
</reference>
<feature type="binding site" evidence="9">
    <location>
        <position position="138"/>
    </location>
    <ligand>
        <name>Zn(2+)</name>
        <dbReference type="ChEBI" id="CHEBI:29105"/>
        <label>1</label>
    </ligand>
</feature>
<feature type="active site" description="Proton acceptor" evidence="8">
    <location>
        <position position="172"/>
    </location>
</feature>
<feature type="binding site" evidence="9">
    <location>
        <position position="138"/>
    </location>
    <ligand>
        <name>Zn(2+)</name>
        <dbReference type="ChEBI" id="CHEBI:29105"/>
        <label>2</label>
    </ligand>
</feature>
<dbReference type="GO" id="GO:0006518">
    <property type="term" value="P:peptide metabolic process"/>
    <property type="evidence" value="ECO:0007669"/>
    <property type="project" value="InterPro"/>
</dbReference>
<keyword evidence="11" id="KW-0031">Aminopeptidase</keyword>
<dbReference type="PANTHER" id="PTHR42994:SF1">
    <property type="entry name" value="PEPTIDASE T"/>
    <property type="match status" value="1"/>
</dbReference>
<dbReference type="InterPro" id="IPR001261">
    <property type="entry name" value="ArgE/DapE_CS"/>
</dbReference>
<dbReference type="InterPro" id="IPR010161">
    <property type="entry name" value="Peptidase_M20B"/>
</dbReference>
<dbReference type="SUPFAM" id="SSF55031">
    <property type="entry name" value="Bacterial exopeptidase dimerisation domain"/>
    <property type="match status" value="1"/>
</dbReference>
<evidence type="ECO:0000256" key="7">
    <source>
        <dbReference type="NCBIfam" id="TIGR01882"/>
    </source>
</evidence>
<dbReference type="GO" id="GO:0008270">
    <property type="term" value="F:zinc ion binding"/>
    <property type="evidence" value="ECO:0007669"/>
    <property type="project" value="InterPro"/>
</dbReference>
<dbReference type="GO" id="GO:0045148">
    <property type="term" value="F:tripeptide aminopeptidase activity"/>
    <property type="evidence" value="ECO:0007669"/>
    <property type="project" value="UniProtKB-UniRule"/>
</dbReference>
<evidence type="ECO:0000256" key="5">
    <source>
        <dbReference type="ARBA" id="ARBA00022833"/>
    </source>
</evidence>
<keyword evidence="6" id="KW-0482">Metalloprotease</keyword>
<dbReference type="GO" id="GO:0006508">
    <property type="term" value="P:proteolysis"/>
    <property type="evidence" value="ECO:0007669"/>
    <property type="project" value="UniProtKB-UniRule"/>
</dbReference>
<evidence type="ECO:0000256" key="9">
    <source>
        <dbReference type="PIRSR" id="PIRSR037215-2"/>
    </source>
</evidence>
<dbReference type="Pfam" id="PF07687">
    <property type="entry name" value="M20_dimer"/>
    <property type="match status" value="1"/>
</dbReference>
<keyword evidence="3 9" id="KW-0479">Metal-binding</keyword>
<dbReference type="InterPro" id="IPR036264">
    <property type="entry name" value="Bact_exopeptidase_dim_dom"/>
</dbReference>
<feature type="binding site" evidence="9">
    <location>
        <position position="378"/>
    </location>
    <ligand>
        <name>Zn(2+)</name>
        <dbReference type="ChEBI" id="CHEBI:29105"/>
        <label>2</label>
    </ligand>
</feature>
<dbReference type="NCBIfam" id="TIGR01882">
    <property type="entry name" value="peptidase-T"/>
    <property type="match status" value="1"/>
</dbReference>
<dbReference type="NCBIfam" id="NF009920">
    <property type="entry name" value="PRK13381.1"/>
    <property type="match status" value="1"/>
</dbReference>
<gene>
    <name evidence="11" type="primary">pepT</name>
    <name evidence="11" type="ORF">ENS64_10625</name>
</gene>
<comment type="caution">
    <text evidence="11">The sequence shown here is derived from an EMBL/GenBank/DDBJ whole genome shotgun (WGS) entry which is preliminary data.</text>
</comment>
<comment type="similarity">
    <text evidence="1">Belongs to the peptidase M20B family.</text>
</comment>
<sequence>MDPLLERFLRYVRLDTQSDETSSTYPSTARQLVLSRLLADECRAMGLADVSLDEFGIVLATVPGTTSAPSPTIAYVAHVDTSPEFTAAHVQPQVIEHYDGGDIRLHGCCLRVAENPELKSVIGHTLITTDGTTLLGADDKAGVAVIMQAAAELIAHPERPHAPVRLVFTCDEEIGRGTDKLDLAKIGAVCGYTLDGSGQGKIDSETFSADQALVTVHGVNTHPSIGKGTMVNAVRILSEFLSRLPKARLSPETTEGREGFIHPYHIEGGVAEATARLILRDFDTPALADYAALLESIAQALRIEYPQARIEIVIRRQYRNLREGLAREPRALAKAQAAMRAAGLEPQMTIIRGGTDGSLLTEKGLPCPNLSCGQHNPHSPLEWASLDEMRTAVRVLVALAEEWGHP</sequence>
<dbReference type="SUPFAM" id="SSF53187">
    <property type="entry name" value="Zn-dependent exopeptidases"/>
    <property type="match status" value="1"/>
</dbReference>
<dbReference type="Gene3D" id="3.30.70.360">
    <property type="match status" value="1"/>
</dbReference>
<keyword evidence="2" id="KW-0645">Protease</keyword>
<dbReference type="AlphaFoldDB" id="A0A7C4LN37"/>
<accession>A0A7C4LN37</accession>
<dbReference type="Pfam" id="PF01546">
    <property type="entry name" value="Peptidase_M20"/>
    <property type="match status" value="1"/>
</dbReference>
<dbReference type="PROSITE" id="PS00759">
    <property type="entry name" value="ARGE_DAPE_CPG2_2"/>
    <property type="match status" value="1"/>
</dbReference>
<keyword evidence="5 9" id="KW-0862">Zinc</keyword>